<feature type="compositionally biased region" description="Basic and acidic residues" evidence="2">
    <location>
        <begin position="193"/>
        <end position="209"/>
    </location>
</feature>
<keyword evidence="1" id="KW-0862">Zinc</keyword>
<evidence type="ECO:0000259" key="3">
    <source>
        <dbReference type="PROSITE" id="PS50157"/>
    </source>
</evidence>
<dbReference type="InterPro" id="IPR013087">
    <property type="entry name" value="Znf_C2H2_type"/>
</dbReference>
<name>A0A165KHL0_EXIGL</name>
<evidence type="ECO:0000313" key="4">
    <source>
        <dbReference type="EMBL" id="KZV96345.1"/>
    </source>
</evidence>
<dbReference type="SMART" id="SM00355">
    <property type="entry name" value="ZnF_C2H2"/>
    <property type="match status" value="2"/>
</dbReference>
<organism evidence="4 5">
    <name type="scientific">Exidia glandulosa HHB12029</name>
    <dbReference type="NCBI Taxonomy" id="1314781"/>
    <lineage>
        <taxon>Eukaryota</taxon>
        <taxon>Fungi</taxon>
        <taxon>Dikarya</taxon>
        <taxon>Basidiomycota</taxon>
        <taxon>Agaricomycotina</taxon>
        <taxon>Agaricomycetes</taxon>
        <taxon>Auriculariales</taxon>
        <taxon>Exidiaceae</taxon>
        <taxon>Exidia</taxon>
    </lineage>
</organism>
<keyword evidence="1" id="KW-0863">Zinc-finger</keyword>
<gene>
    <name evidence="4" type="ORF">EXIGLDRAFT_765445</name>
</gene>
<dbReference type="PROSITE" id="PS50157">
    <property type="entry name" value="ZINC_FINGER_C2H2_2"/>
    <property type="match status" value="1"/>
</dbReference>
<evidence type="ECO:0000256" key="2">
    <source>
        <dbReference type="SAM" id="MobiDB-lite"/>
    </source>
</evidence>
<dbReference type="Proteomes" id="UP000077266">
    <property type="component" value="Unassembled WGS sequence"/>
</dbReference>
<reference evidence="4 5" key="1">
    <citation type="journal article" date="2016" name="Mol. Biol. Evol.">
        <title>Comparative Genomics of Early-Diverging Mushroom-Forming Fungi Provides Insights into the Origins of Lignocellulose Decay Capabilities.</title>
        <authorList>
            <person name="Nagy L.G."/>
            <person name="Riley R."/>
            <person name="Tritt A."/>
            <person name="Adam C."/>
            <person name="Daum C."/>
            <person name="Floudas D."/>
            <person name="Sun H."/>
            <person name="Yadav J.S."/>
            <person name="Pangilinan J."/>
            <person name="Larsson K.H."/>
            <person name="Matsuura K."/>
            <person name="Barry K."/>
            <person name="Labutti K."/>
            <person name="Kuo R."/>
            <person name="Ohm R.A."/>
            <person name="Bhattacharya S.S."/>
            <person name="Shirouzu T."/>
            <person name="Yoshinaga Y."/>
            <person name="Martin F.M."/>
            <person name="Grigoriev I.V."/>
            <person name="Hibbett D.S."/>
        </authorList>
    </citation>
    <scope>NUCLEOTIDE SEQUENCE [LARGE SCALE GENOMIC DNA]</scope>
    <source>
        <strain evidence="4 5">HHB12029</strain>
    </source>
</reference>
<dbReference type="EMBL" id="KV425944">
    <property type="protein sequence ID" value="KZV96345.1"/>
    <property type="molecule type" value="Genomic_DNA"/>
</dbReference>
<dbReference type="InParanoid" id="A0A165KHL0"/>
<keyword evidence="5" id="KW-1185">Reference proteome</keyword>
<sequence>MHLDSHPTTNFAHMSQGHFPVVDIAHAASTGDMLKSTAATPVAGSTSFSSTPYTFTNSSVLISTTGETTTPMPVPTRYHTPRPRKRRGTPLATAKRPQVTDNSVVSPPTSSSSSSVVEKWSCRVAGCTKFYGRTYDLVRHLDTAHHRVLRGADDLALLAAGTPPRLLRRLRDLLDKRYRCDVCGHEFSRKDTLSRHLDEQGHRPLDLDSRPSMPDSLPSLTFSPTSTTSSVSDFAPPSGPLLADYDSFPSFSPMLPFVDDQDDIDVPLFPVDLFNHVLSLCEGATPPSDEEVDREIMKMGLFA</sequence>
<dbReference type="Gene3D" id="3.30.160.60">
    <property type="entry name" value="Classic Zinc Finger"/>
    <property type="match status" value="1"/>
</dbReference>
<dbReference type="SUPFAM" id="SSF57667">
    <property type="entry name" value="beta-beta-alpha zinc fingers"/>
    <property type="match status" value="1"/>
</dbReference>
<proteinExistence type="predicted"/>
<dbReference type="OrthoDB" id="6910977at2759"/>
<feature type="domain" description="C2H2-type" evidence="3">
    <location>
        <begin position="178"/>
        <end position="202"/>
    </location>
</feature>
<accession>A0A165KHL0</accession>
<feature type="compositionally biased region" description="Basic residues" evidence="2">
    <location>
        <begin position="79"/>
        <end position="88"/>
    </location>
</feature>
<evidence type="ECO:0000256" key="1">
    <source>
        <dbReference type="PROSITE-ProRule" id="PRU00042"/>
    </source>
</evidence>
<feature type="region of interest" description="Disordered" evidence="2">
    <location>
        <begin position="193"/>
        <end position="233"/>
    </location>
</feature>
<dbReference type="InterPro" id="IPR036236">
    <property type="entry name" value="Znf_C2H2_sf"/>
</dbReference>
<feature type="compositionally biased region" description="Low complexity" evidence="2">
    <location>
        <begin position="215"/>
        <end position="233"/>
    </location>
</feature>
<feature type="compositionally biased region" description="Low complexity" evidence="2">
    <location>
        <begin position="103"/>
        <end position="112"/>
    </location>
</feature>
<dbReference type="AlphaFoldDB" id="A0A165KHL0"/>
<feature type="region of interest" description="Disordered" evidence="2">
    <location>
        <begin position="64"/>
        <end position="112"/>
    </location>
</feature>
<protein>
    <recommendedName>
        <fullName evidence="3">C2H2-type domain-containing protein</fullName>
    </recommendedName>
</protein>
<dbReference type="PROSITE" id="PS00028">
    <property type="entry name" value="ZINC_FINGER_C2H2_1"/>
    <property type="match status" value="1"/>
</dbReference>
<dbReference type="GO" id="GO:0008270">
    <property type="term" value="F:zinc ion binding"/>
    <property type="evidence" value="ECO:0007669"/>
    <property type="project" value="UniProtKB-KW"/>
</dbReference>
<keyword evidence="1" id="KW-0479">Metal-binding</keyword>
<evidence type="ECO:0000313" key="5">
    <source>
        <dbReference type="Proteomes" id="UP000077266"/>
    </source>
</evidence>